<accession>A0A379JLE9</accession>
<proteinExistence type="predicted"/>
<evidence type="ECO:0000256" key="1">
    <source>
        <dbReference type="ARBA" id="ARBA00004162"/>
    </source>
</evidence>
<dbReference type="GO" id="GO:0016989">
    <property type="term" value="F:sigma factor antagonist activity"/>
    <property type="evidence" value="ECO:0007669"/>
    <property type="project" value="TreeGrafter"/>
</dbReference>
<feature type="domain" description="Anti-sigma K factor RskA C-terminal" evidence="12">
    <location>
        <begin position="98"/>
        <end position="233"/>
    </location>
</feature>
<dbReference type="Pfam" id="PF22618">
    <property type="entry name" value="RskA_N"/>
    <property type="match status" value="1"/>
</dbReference>
<reference evidence="14 15" key="1">
    <citation type="submission" date="2018-06" db="EMBL/GenBank/DDBJ databases">
        <authorList>
            <consortium name="Pathogen Informatics"/>
            <person name="Doyle S."/>
        </authorList>
    </citation>
    <scope>NUCLEOTIDE SEQUENCE [LARGE SCALE GENOMIC DNA]</scope>
    <source>
        <strain evidence="14 15">NCTC1934</strain>
    </source>
</reference>
<dbReference type="InterPro" id="IPR041916">
    <property type="entry name" value="Anti_sigma_zinc_sf"/>
</dbReference>
<organism evidence="14 15">
    <name type="scientific">Nocardia otitidiscaviarum</name>
    <dbReference type="NCBI Taxonomy" id="1823"/>
    <lineage>
        <taxon>Bacteria</taxon>
        <taxon>Bacillati</taxon>
        <taxon>Actinomycetota</taxon>
        <taxon>Actinomycetes</taxon>
        <taxon>Mycobacteriales</taxon>
        <taxon>Nocardiaceae</taxon>
        <taxon>Nocardia</taxon>
    </lineage>
</organism>
<keyword evidence="3 11" id="KW-0812">Transmembrane</keyword>
<keyword evidence="5" id="KW-0805">Transcription regulation</keyword>
<evidence type="ECO:0000256" key="11">
    <source>
        <dbReference type="SAM" id="Phobius"/>
    </source>
</evidence>
<dbReference type="PANTHER" id="PTHR37461">
    <property type="entry name" value="ANTI-SIGMA-K FACTOR RSKA"/>
    <property type="match status" value="1"/>
</dbReference>
<keyword evidence="2" id="KW-1003">Cell membrane</keyword>
<dbReference type="Pfam" id="PF10099">
    <property type="entry name" value="RskA_C"/>
    <property type="match status" value="1"/>
</dbReference>
<comment type="subcellular location">
    <subcellularLocation>
        <location evidence="1">Cell membrane</location>
        <topology evidence="1">Single-pass membrane protein</topology>
    </subcellularLocation>
</comment>
<evidence type="ECO:0000313" key="15">
    <source>
        <dbReference type="Proteomes" id="UP000255467"/>
    </source>
</evidence>
<evidence type="ECO:0000259" key="12">
    <source>
        <dbReference type="Pfam" id="PF10099"/>
    </source>
</evidence>
<evidence type="ECO:0000256" key="3">
    <source>
        <dbReference type="ARBA" id="ARBA00022692"/>
    </source>
</evidence>
<evidence type="ECO:0000313" key="14">
    <source>
        <dbReference type="EMBL" id="SUD49176.1"/>
    </source>
</evidence>
<keyword evidence="15" id="KW-1185">Reference proteome</keyword>
<evidence type="ECO:0000256" key="5">
    <source>
        <dbReference type="ARBA" id="ARBA00023015"/>
    </source>
</evidence>
<dbReference type="InterPro" id="IPR053877">
    <property type="entry name" value="RskA_N"/>
</dbReference>
<dbReference type="OrthoDB" id="153510at2"/>
<feature type="transmembrane region" description="Helical" evidence="11">
    <location>
        <begin position="97"/>
        <end position="116"/>
    </location>
</feature>
<keyword evidence="6 11" id="KW-0472">Membrane</keyword>
<dbReference type="InterPro" id="IPR018764">
    <property type="entry name" value="RskA_C"/>
</dbReference>
<gene>
    <name evidence="14" type="primary">rskA_2</name>
    <name evidence="14" type="ORF">NCTC1934_06528</name>
</gene>
<evidence type="ECO:0000259" key="13">
    <source>
        <dbReference type="Pfam" id="PF22618"/>
    </source>
</evidence>
<dbReference type="RefSeq" id="WP_039813344.1">
    <property type="nucleotide sequence ID" value="NZ_UGRY01000006.1"/>
</dbReference>
<dbReference type="GO" id="GO:0006417">
    <property type="term" value="P:regulation of translation"/>
    <property type="evidence" value="ECO:0007669"/>
    <property type="project" value="TreeGrafter"/>
</dbReference>
<dbReference type="Gene3D" id="1.10.10.1320">
    <property type="entry name" value="Anti-sigma factor, zinc-finger domain"/>
    <property type="match status" value="1"/>
</dbReference>
<keyword evidence="4 11" id="KW-1133">Transmembrane helix</keyword>
<evidence type="ECO:0000256" key="8">
    <source>
        <dbReference type="ARBA" id="ARBA00029829"/>
    </source>
</evidence>
<evidence type="ECO:0000256" key="7">
    <source>
        <dbReference type="ARBA" id="ARBA00023163"/>
    </source>
</evidence>
<dbReference type="AlphaFoldDB" id="A0A379JLE9"/>
<dbReference type="STRING" id="1406858.GCA_000710895_02648"/>
<dbReference type="GO" id="GO:0005886">
    <property type="term" value="C:plasma membrane"/>
    <property type="evidence" value="ECO:0007669"/>
    <property type="project" value="UniProtKB-SubCell"/>
</dbReference>
<evidence type="ECO:0000256" key="2">
    <source>
        <dbReference type="ARBA" id="ARBA00022475"/>
    </source>
</evidence>
<dbReference type="PANTHER" id="PTHR37461:SF1">
    <property type="entry name" value="ANTI-SIGMA-K FACTOR RSKA"/>
    <property type="match status" value="1"/>
</dbReference>
<feature type="region of interest" description="Disordered" evidence="10">
    <location>
        <begin position="220"/>
        <end position="239"/>
    </location>
</feature>
<evidence type="ECO:0000256" key="9">
    <source>
        <dbReference type="ARBA" id="ARBA00030803"/>
    </source>
</evidence>
<protein>
    <recommendedName>
        <fullName evidence="9">Regulator of SigK</fullName>
    </recommendedName>
    <alternativeName>
        <fullName evidence="8">Sigma-K anti-sigma factor RskA</fullName>
    </alternativeName>
</protein>
<feature type="domain" description="Anti-sigma-K factor RskA N-terminal" evidence="13">
    <location>
        <begin position="10"/>
        <end position="57"/>
    </location>
</feature>
<evidence type="ECO:0000256" key="4">
    <source>
        <dbReference type="ARBA" id="ARBA00022989"/>
    </source>
</evidence>
<keyword evidence="7" id="KW-0804">Transcription</keyword>
<dbReference type="EMBL" id="UGRY01000006">
    <property type="protein sequence ID" value="SUD49176.1"/>
    <property type="molecule type" value="Genomic_DNA"/>
</dbReference>
<sequence>MPDHSPDTDLLDLAYPYALDALSDDERAAVEERVRTADAAAATAFRDSVRDIRETLAALTVVDRRPAPDHVEASVQAALDHQLAAAAPATRTWPVRWLAAAAVLILAIGVGAFLAIDRAQQRDSGAVTAQRVLAEPDARQTRAPVTGGGDIVVTTSARLDAAAVSFDAVPAAPPNRTYQLWLIPEGGQPVSAGVLDPLPAADDPAVVPLDHADLLALSVEPTGGSDQPTTDPVVAVPLD</sequence>
<evidence type="ECO:0000256" key="6">
    <source>
        <dbReference type="ARBA" id="ARBA00023136"/>
    </source>
</evidence>
<dbReference type="Proteomes" id="UP000255467">
    <property type="component" value="Unassembled WGS sequence"/>
</dbReference>
<dbReference type="InterPro" id="IPR051474">
    <property type="entry name" value="Anti-sigma-K/W_factor"/>
</dbReference>
<evidence type="ECO:0000256" key="10">
    <source>
        <dbReference type="SAM" id="MobiDB-lite"/>
    </source>
</evidence>
<name>A0A379JLE9_9NOCA</name>